<dbReference type="InterPro" id="IPR009080">
    <property type="entry name" value="tRNAsynth_Ia_anticodon-bd"/>
</dbReference>
<dbReference type="Pfam" id="PF05746">
    <property type="entry name" value="DALR_1"/>
    <property type="match status" value="1"/>
</dbReference>
<dbReference type="InterPro" id="IPR014729">
    <property type="entry name" value="Rossmann-like_a/b/a_fold"/>
</dbReference>
<dbReference type="EC" id="6.1.1.19" evidence="2"/>
<keyword evidence="7 9" id="KW-0030">Aminoacyl-tRNA synthetase</keyword>
<evidence type="ECO:0000256" key="10">
    <source>
        <dbReference type="SAM" id="MobiDB-lite"/>
    </source>
</evidence>
<dbReference type="SUPFAM" id="SSF55190">
    <property type="entry name" value="Arginyl-tRNA synthetase (ArgRS), N-terminal 'additional' domain"/>
    <property type="match status" value="1"/>
</dbReference>
<evidence type="ECO:0000256" key="7">
    <source>
        <dbReference type="ARBA" id="ARBA00023146"/>
    </source>
</evidence>
<dbReference type="STRING" id="1448308.A0A2T2NJR2"/>
<evidence type="ECO:0000256" key="5">
    <source>
        <dbReference type="ARBA" id="ARBA00022840"/>
    </source>
</evidence>
<proteinExistence type="inferred from homology"/>
<evidence type="ECO:0000259" key="11">
    <source>
        <dbReference type="SMART" id="SM00836"/>
    </source>
</evidence>
<organism evidence="12 13">
    <name type="scientific">Corynespora cassiicola Philippines</name>
    <dbReference type="NCBI Taxonomy" id="1448308"/>
    <lineage>
        <taxon>Eukaryota</taxon>
        <taxon>Fungi</taxon>
        <taxon>Dikarya</taxon>
        <taxon>Ascomycota</taxon>
        <taxon>Pezizomycotina</taxon>
        <taxon>Dothideomycetes</taxon>
        <taxon>Pleosporomycetidae</taxon>
        <taxon>Pleosporales</taxon>
        <taxon>Corynesporascaceae</taxon>
        <taxon>Corynespora</taxon>
    </lineage>
</organism>
<evidence type="ECO:0000256" key="8">
    <source>
        <dbReference type="ARBA" id="ARBA00049339"/>
    </source>
</evidence>
<dbReference type="InterPro" id="IPR035684">
    <property type="entry name" value="ArgRS_core"/>
</dbReference>
<accession>A0A2T2NJR2</accession>
<evidence type="ECO:0000256" key="2">
    <source>
        <dbReference type="ARBA" id="ARBA00012837"/>
    </source>
</evidence>
<dbReference type="OrthoDB" id="68056at2759"/>
<dbReference type="EMBL" id="KZ678137">
    <property type="protein sequence ID" value="PSN65640.1"/>
    <property type="molecule type" value="Genomic_DNA"/>
</dbReference>
<feature type="domain" description="DALR anticodon binding" evidence="11">
    <location>
        <begin position="523"/>
        <end position="651"/>
    </location>
</feature>
<keyword evidence="3 9" id="KW-0436">Ligase</keyword>
<protein>
    <recommendedName>
        <fullName evidence="2">arginine--tRNA ligase</fullName>
        <ecNumber evidence="2">6.1.1.19</ecNumber>
    </recommendedName>
</protein>
<dbReference type="Gene3D" id="3.30.1360.70">
    <property type="entry name" value="Arginyl tRNA synthetase N-terminal domain"/>
    <property type="match status" value="1"/>
</dbReference>
<evidence type="ECO:0000256" key="1">
    <source>
        <dbReference type="ARBA" id="ARBA00005594"/>
    </source>
</evidence>
<dbReference type="Proteomes" id="UP000240883">
    <property type="component" value="Unassembled WGS sequence"/>
</dbReference>
<evidence type="ECO:0000256" key="9">
    <source>
        <dbReference type="RuleBase" id="RU363038"/>
    </source>
</evidence>
<feature type="compositionally biased region" description="Acidic residues" evidence="10">
    <location>
        <begin position="604"/>
        <end position="619"/>
    </location>
</feature>
<dbReference type="SUPFAM" id="SSF52374">
    <property type="entry name" value="Nucleotidylyl transferase"/>
    <property type="match status" value="1"/>
</dbReference>
<evidence type="ECO:0000313" key="13">
    <source>
        <dbReference type="Proteomes" id="UP000240883"/>
    </source>
</evidence>
<dbReference type="GO" id="GO:0005524">
    <property type="term" value="F:ATP binding"/>
    <property type="evidence" value="ECO:0007669"/>
    <property type="project" value="UniProtKB-KW"/>
</dbReference>
<dbReference type="AlphaFoldDB" id="A0A2T2NJR2"/>
<comment type="catalytic activity">
    <reaction evidence="8">
        <text>tRNA(Arg) + L-arginine + ATP = L-arginyl-tRNA(Arg) + AMP + diphosphate</text>
        <dbReference type="Rhea" id="RHEA:20301"/>
        <dbReference type="Rhea" id="RHEA-COMP:9658"/>
        <dbReference type="Rhea" id="RHEA-COMP:9673"/>
        <dbReference type="ChEBI" id="CHEBI:30616"/>
        <dbReference type="ChEBI" id="CHEBI:32682"/>
        <dbReference type="ChEBI" id="CHEBI:33019"/>
        <dbReference type="ChEBI" id="CHEBI:78442"/>
        <dbReference type="ChEBI" id="CHEBI:78513"/>
        <dbReference type="ChEBI" id="CHEBI:456215"/>
        <dbReference type="EC" id="6.1.1.19"/>
    </reaction>
</comment>
<dbReference type="PANTHER" id="PTHR11956">
    <property type="entry name" value="ARGINYL-TRNA SYNTHETASE"/>
    <property type="match status" value="1"/>
</dbReference>
<dbReference type="InterPro" id="IPR036695">
    <property type="entry name" value="Arg-tRNA-synth_N_sf"/>
</dbReference>
<dbReference type="GO" id="GO:0004814">
    <property type="term" value="F:arginine-tRNA ligase activity"/>
    <property type="evidence" value="ECO:0007669"/>
    <property type="project" value="UniProtKB-EC"/>
</dbReference>
<name>A0A2T2NJR2_CORCC</name>
<dbReference type="SUPFAM" id="SSF47323">
    <property type="entry name" value="Anticodon-binding domain of a subclass of class I aminoacyl-tRNA synthetases"/>
    <property type="match status" value="1"/>
</dbReference>
<dbReference type="Gene3D" id="3.40.50.620">
    <property type="entry name" value="HUPs"/>
    <property type="match status" value="1"/>
</dbReference>
<dbReference type="PANTHER" id="PTHR11956:SF11">
    <property type="entry name" value="ARGININE--TRNA LIGASE, MITOCHONDRIAL-RELATED"/>
    <property type="match status" value="1"/>
</dbReference>
<keyword evidence="6 9" id="KW-0648">Protein biosynthesis</keyword>
<keyword evidence="13" id="KW-1185">Reference proteome</keyword>
<dbReference type="GO" id="GO:0032543">
    <property type="term" value="P:mitochondrial translation"/>
    <property type="evidence" value="ECO:0007669"/>
    <property type="project" value="TreeGrafter"/>
</dbReference>
<sequence length="661" mass="72812">MSTATVAEIEKAIASLNLTVPAPHYEPANIQAKPLDLFRSYLAGILQELVGCEPALAYSSIQWPNNIWNGDLAVILPRLSPDADASELAANLMRQFPREHPLFPLPFLEGVHFRIFFNCGALGQILIPYIIDQKEKYGSDLSLGKVDPVSADSASKKLVVELSSPNITSEFQGKHLRSTILGAFISKLHEDMGWEVARINYLGDWGKPIALLKVGWERFGSEEAYQADPVGHLLDIFQQINDLFLPEQAESKRLRDEATKNGQDAAEAQLEIESKGIFAERNAACSKLEDGDEETVAFWKKVRDANIENYTEFYSRLGITFDEYSGESQVSPETMAEIEQMLKDKGISEESGGAWIVHMQKLGAKTGTAIIRDRSGSSTYLLRDLAAVIERSRKYQFDKMIYVVANDNNAHFSQFFKIIKALDMDGLAAKLQHVRLSEVSKMAEKLGKGYKPQAILDKCEESMLESLKSDESKAEPFGDPEAAAKSMGISALLVQEFSTRSTTNHSFDVGAMTSFKTGSGPELQYWYAKLCSKLNGVTGLPDLSADDYESLATDEHADLLRTLIQYPEITHATYDSLEPTAIVNFLTNIVGQLKEIFEGGGGSEDGDEGAEPAAGPEEDSVIPARQALYEATRIVLENGMKLLGFSPVRAEPVRADTPVAE</sequence>
<keyword evidence="4 9" id="KW-0547">Nucleotide-binding</keyword>
<reference evidence="12 13" key="1">
    <citation type="journal article" date="2018" name="Front. Microbiol.">
        <title>Genome-Wide Analysis of Corynespora cassiicola Leaf Fall Disease Putative Effectors.</title>
        <authorList>
            <person name="Lopez D."/>
            <person name="Ribeiro S."/>
            <person name="Label P."/>
            <person name="Fumanal B."/>
            <person name="Venisse J.S."/>
            <person name="Kohler A."/>
            <person name="de Oliveira R.R."/>
            <person name="Labutti K."/>
            <person name="Lipzen A."/>
            <person name="Lail K."/>
            <person name="Bauer D."/>
            <person name="Ohm R.A."/>
            <person name="Barry K.W."/>
            <person name="Spatafora J."/>
            <person name="Grigoriev I.V."/>
            <person name="Martin F.M."/>
            <person name="Pujade-Renaud V."/>
        </authorList>
    </citation>
    <scope>NUCLEOTIDE SEQUENCE [LARGE SCALE GENOMIC DNA]</scope>
    <source>
        <strain evidence="12 13">Philippines</strain>
    </source>
</reference>
<evidence type="ECO:0000313" key="12">
    <source>
        <dbReference type="EMBL" id="PSN65640.1"/>
    </source>
</evidence>
<dbReference type="InterPro" id="IPR001278">
    <property type="entry name" value="Arg-tRNA-ligase"/>
</dbReference>
<dbReference type="PRINTS" id="PR01038">
    <property type="entry name" value="TRNASYNTHARG"/>
</dbReference>
<evidence type="ECO:0000256" key="6">
    <source>
        <dbReference type="ARBA" id="ARBA00022917"/>
    </source>
</evidence>
<evidence type="ECO:0000256" key="3">
    <source>
        <dbReference type="ARBA" id="ARBA00022598"/>
    </source>
</evidence>
<dbReference type="Gene3D" id="1.10.730.10">
    <property type="entry name" value="Isoleucyl-tRNA Synthetase, Domain 1"/>
    <property type="match status" value="1"/>
</dbReference>
<dbReference type="GO" id="GO:0016740">
    <property type="term" value="F:transferase activity"/>
    <property type="evidence" value="ECO:0007669"/>
    <property type="project" value="UniProtKB-KW"/>
</dbReference>
<evidence type="ECO:0000256" key="4">
    <source>
        <dbReference type="ARBA" id="ARBA00022741"/>
    </source>
</evidence>
<dbReference type="SMART" id="SM00836">
    <property type="entry name" value="DALR_1"/>
    <property type="match status" value="1"/>
</dbReference>
<comment type="similarity">
    <text evidence="1 9">Belongs to the class-I aminoacyl-tRNA synthetase family.</text>
</comment>
<dbReference type="GO" id="GO:0006420">
    <property type="term" value="P:arginyl-tRNA aminoacylation"/>
    <property type="evidence" value="ECO:0007669"/>
    <property type="project" value="InterPro"/>
</dbReference>
<dbReference type="Pfam" id="PF00750">
    <property type="entry name" value="tRNA-synt_1d"/>
    <property type="match status" value="1"/>
</dbReference>
<feature type="region of interest" description="Disordered" evidence="10">
    <location>
        <begin position="597"/>
        <end position="619"/>
    </location>
</feature>
<gene>
    <name evidence="12" type="ORF">BS50DRAFT_575616</name>
</gene>
<dbReference type="InterPro" id="IPR008909">
    <property type="entry name" value="DALR_anticod-bd"/>
</dbReference>
<keyword evidence="12" id="KW-0808">Transferase</keyword>
<dbReference type="GO" id="GO:0005739">
    <property type="term" value="C:mitochondrion"/>
    <property type="evidence" value="ECO:0007669"/>
    <property type="project" value="TreeGrafter"/>
</dbReference>
<keyword evidence="5 9" id="KW-0067">ATP-binding</keyword>